<dbReference type="InterPro" id="IPR005804">
    <property type="entry name" value="FA_desaturase_dom"/>
</dbReference>
<dbReference type="PANTHER" id="PTHR38674">
    <property type="entry name" value="ALKANE 1-MONOOXYGENASE 1"/>
    <property type="match status" value="1"/>
</dbReference>
<name>A0A1H3N4N4_9RHOB</name>
<feature type="transmembrane region" description="Helical" evidence="12">
    <location>
        <begin position="162"/>
        <end position="183"/>
    </location>
</feature>
<dbReference type="GO" id="GO:0004497">
    <property type="term" value="F:monooxygenase activity"/>
    <property type="evidence" value="ECO:0007669"/>
    <property type="project" value="UniProtKB-KW"/>
</dbReference>
<dbReference type="GO" id="GO:0006629">
    <property type="term" value="P:lipid metabolic process"/>
    <property type="evidence" value="ECO:0007669"/>
    <property type="project" value="InterPro"/>
</dbReference>
<protein>
    <submittedName>
        <fullName evidence="14">Alkane 1-monooxygenase</fullName>
    </submittedName>
</protein>
<keyword evidence="11 12" id="KW-0472">Membrane</keyword>
<dbReference type="Pfam" id="PF00487">
    <property type="entry name" value="FA_desaturase"/>
    <property type="match status" value="1"/>
</dbReference>
<evidence type="ECO:0000259" key="13">
    <source>
        <dbReference type="Pfam" id="PF00487"/>
    </source>
</evidence>
<sequence length="286" mass="32613">MTVGLALVHFPLLALAVWTLANGGPILNWIAYFTAAGLYFGQIMNSCAHELIHAGGRDRRALGRWIYVTLLFGHQTTAHPGVHHIHVATPEDPNTARYGEAWWVFCFRAWHGSFWKGLAVEKRRQRQAGRRGWDRRNPYWVYLGGGWMAMVLAWLMLGWTGIAAYVALCLLAQSQLLITDYVLHYGMRRAWMGERYEPVGPKHSWNAPHVVTNLLTLHAPRHSDHHAHPTRGFEALQIGEEAPLLPYSLPVMVTFALWPWWWRRVMNPRVDALSQARDTPMDSAVA</sequence>
<dbReference type="InterPro" id="IPR033885">
    <property type="entry name" value="AlkB/XylM"/>
</dbReference>
<evidence type="ECO:0000256" key="7">
    <source>
        <dbReference type="ARBA" id="ARBA00022989"/>
    </source>
</evidence>
<dbReference type="Proteomes" id="UP000198914">
    <property type="component" value="Unassembled WGS sequence"/>
</dbReference>
<keyword evidence="15" id="KW-1185">Reference proteome</keyword>
<evidence type="ECO:0000256" key="8">
    <source>
        <dbReference type="ARBA" id="ARBA00023002"/>
    </source>
</evidence>
<evidence type="ECO:0000313" key="15">
    <source>
        <dbReference type="Proteomes" id="UP000198914"/>
    </source>
</evidence>
<evidence type="ECO:0000313" key="14">
    <source>
        <dbReference type="EMBL" id="SDY83897.1"/>
    </source>
</evidence>
<dbReference type="PANTHER" id="PTHR38674:SF1">
    <property type="entry name" value="ALKANE 1-MONOOXYGENASE 1"/>
    <property type="match status" value="1"/>
</dbReference>
<accession>A0A1H3N4N4</accession>
<evidence type="ECO:0000256" key="5">
    <source>
        <dbReference type="ARBA" id="ARBA00022692"/>
    </source>
</evidence>
<evidence type="ECO:0000256" key="9">
    <source>
        <dbReference type="ARBA" id="ARBA00023004"/>
    </source>
</evidence>
<dbReference type="EMBL" id="FNPX01000003">
    <property type="protein sequence ID" value="SDY83897.1"/>
    <property type="molecule type" value="Genomic_DNA"/>
</dbReference>
<feature type="domain" description="Fatty acid desaturase" evidence="13">
    <location>
        <begin position="28"/>
        <end position="237"/>
    </location>
</feature>
<keyword evidence="6" id="KW-0479">Metal-binding</keyword>
<keyword evidence="10 14" id="KW-0503">Monooxygenase</keyword>
<keyword evidence="7 12" id="KW-1133">Transmembrane helix</keyword>
<proteinExistence type="inferred from homology"/>
<gene>
    <name evidence="14" type="ORF">SAMN05444004_103273</name>
</gene>
<evidence type="ECO:0000256" key="4">
    <source>
        <dbReference type="ARBA" id="ARBA00022519"/>
    </source>
</evidence>
<keyword evidence="5 12" id="KW-0812">Transmembrane</keyword>
<dbReference type="AlphaFoldDB" id="A0A1H3N4N4"/>
<keyword evidence="9" id="KW-0408">Iron</keyword>
<dbReference type="STRING" id="1244108.SAMN05444004_103273"/>
<evidence type="ECO:0000256" key="6">
    <source>
        <dbReference type="ARBA" id="ARBA00022723"/>
    </source>
</evidence>
<feature type="transmembrane region" description="Helical" evidence="12">
    <location>
        <begin position="139"/>
        <end position="156"/>
    </location>
</feature>
<dbReference type="GO" id="GO:0005886">
    <property type="term" value="C:plasma membrane"/>
    <property type="evidence" value="ECO:0007669"/>
    <property type="project" value="UniProtKB-SubCell"/>
</dbReference>
<evidence type="ECO:0000256" key="2">
    <source>
        <dbReference type="ARBA" id="ARBA00010823"/>
    </source>
</evidence>
<evidence type="ECO:0000256" key="1">
    <source>
        <dbReference type="ARBA" id="ARBA00004429"/>
    </source>
</evidence>
<comment type="similarity">
    <text evidence="2">Belongs to the fatty acid desaturase type 1 family. AlkB subfamily.</text>
</comment>
<comment type="subcellular location">
    <subcellularLocation>
        <location evidence="1">Cell inner membrane</location>
        <topology evidence="1">Multi-pass membrane protein</topology>
    </subcellularLocation>
</comment>
<keyword evidence="3" id="KW-1003">Cell membrane</keyword>
<dbReference type="CDD" id="cd03512">
    <property type="entry name" value="Alkane-hydroxylase"/>
    <property type="match status" value="1"/>
</dbReference>
<evidence type="ECO:0000256" key="12">
    <source>
        <dbReference type="SAM" id="Phobius"/>
    </source>
</evidence>
<evidence type="ECO:0000256" key="10">
    <source>
        <dbReference type="ARBA" id="ARBA00023033"/>
    </source>
</evidence>
<dbReference type="GO" id="GO:0046872">
    <property type="term" value="F:metal ion binding"/>
    <property type="evidence" value="ECO:0007669"/>
    <property type="project" value="UniProtKB-KW"/>
</dbReference>
<organism evidence="14 15">
    <name type="scientific">Jannaschia faecimaris</name>
    <dbReference type="NCBI Taxonomy" id="1244108"/>
    <lineage>
        <taxon>Bacteria</taxon>
        <taxon>Pseudomonadati</taxon>
        <taxon>Pseudomonadota</taxon>
        <taxon>Alphaproteobacteria</taxon>
        <taxon>Rhodobacterales</taxon>
        <taxon>Roseobacteraceae</taxon>
        <taxon>Jannaschia</taxon>
    </lineage>
</organism>
<evidence type="ECO:0000256" key="11">
    <source>
        <dbReference type="ARBA" id="ARBA00023136"/>
    </source>
</evidence>
<keyword evidence="4" id="KW-0997">Cell inner membrane</keyword>
<reference evidence="15" key="1">
    <citation type="submission" date="2016-10" db="EMBL/GenBank/DDBJ databases">
        <authorList>
            <person name="Varghese N."/>
            <person name="Submissions S."/>
        </authorList>
    </citation>
    <scope>NUCLEOTIDE SEQUENCE [LARGE SCALE GENOMIC DNA]</scope>
    <source>
        <strain evidence="15">DSM 100420</strain>
    </source>
</reference>
<evidence type="ECO:0000256" key="3">
    <source>
        <dbReference type="ARBA" id="ARBA00022475"/>
    </source>
</evidence>
<keyword evidence="8" id="KW-0560">Oxidoreductase</keyword>